<feature type="compositionally biased region" description="Polar residues" evidence="1">
    <location>
        <begin position="836"/>
        <end position="849"/>
    </location>
</feature>
<feature type="compositionally biased region" description="Polar residues" evidence="1">
    <location>
        <begin position="134"/>
        <end position="146"/>
    </location>
</feature>
<evidence type="ECO:0000313" key="4">
    <source>
        <dbReference type="EMBL" id="KAG0321648.1"/>
    </source>
</evidence>
<feature type="compositionally biased region" description="Low complexity" evidence="1">
    <location>
        <begin position="573"/>
        <end position="590"/>
    </location>
</feature>
<sequence>MGPGSLSFSELRGDADDRAAQIDLLFDSPLRKIDWSPSLETPNKHRRAPSANILQRLRGLPPTISTDGAPGQMQELADWSASMETPPRRGIIISEANDLVPLNEVRDTLVEKLRGIPSDTPPPREERSPSISSQEGSFYSASSSMAPEGNGYQTGLASGSVGFASEDSLMRGGVTIDMTLPSTMMRQLEQDSPVIGELEMPSQILSDSQSDNIFNVISNSAIAHELSNRSNDSLRRPFPTQLISPDTQFWGPDVGVRVTNNDLTGSGAAQGAGTPGAVGMFVTQDAGDVALDQWDTFFPISSDQEISGNNNQEPNNDEQDHFPSTIEVNSDDDFGNIRFSQLDDGFNVVPDASQNSQMSQPLVKTEQVEAHINDPDWLSTSAAMLQDSGDNLGPANSVCEETPRPPPSFALGGFTSASGKQLAPLSKDALARVSALFDNDDGDFDLARKEEDPYVSSASTHAPAPVTFGGFQTAGKKAPLPISKAAQDRAALLFQTDDPETSTSMPPSLNSGIGLTEQSNLQSKAPMHFGGFTSGAGKKLASVSKEALKKWSKELMEDDVSEPASRTLQELGSPRSAIESADSSSSHVSAPLQLGGFTSGTGKKLPTVSKDAMNKWLKEFAEEDTPTLNETDTRRDRIASKTSSISIAPPKSLIGFASGTGKALAPISKEAQERAFSFLEISEPLAPASVSSKGPHAFSSGGSRLSLSGTSGIRPLLGSAVGTTQQPTISSHMDNLKRRSLRGSTAGSSLSGIMKPPLKARAPFKPPQPFKSPLRRTNDQTTPGGAAVEPTGGASIDNTGTDTTSRVTSTTHATIPRMSTGKRATLHPNARPNNGDALTSTSHQPSKVTPSYKSLYNLTVEGSRIGLRDALGLPTRLSVEKLLELGVSENAIKMTLFSARDYRFDDWGVEEAYHDLIALGAKPDLLSKVWLSNHYRLIVWKLACYIRTWPEYFMSEFRPWFAPARVVDQLSYRYEREINRAERPALRKVVEGDESAAKHMVLCIASITTEYSEEAKQDVMKVAVTDGWYILPAALDQCLTRAVEKGKLQVGSKIHICRAKLSGSESGVAILELADAGASSSSVSLVLQANSTRLARWDTKLGFHRMPMIWTTRLRCIQPEGGLVPGLDVVVLRKYPLMFLETLEDGITKVKRTAIEEDRAAEAHRERVQTRYQDMVQEVERELGVDASPHRIQEEIQARAGDLQAQASARNVTPFFTIRVGNCSEVTGYDHRDDDGLSQEALVTFWHADYAPYQEGHRVRMTCLMAKRSSREFGGEEIMQLTGTRMTTVREMPTDPEAMLLTTYRAREITACVDIEHLYHGAEVDLAVIILAIGEGVTSANKVYFVVTDASAQLLLIEHQVSPHPSSSAPGQAQSLPSFLKIQSRILVANARYKMHDAKLGLDIVSSVQSYTQITAATNTSSRMGGWPPYAQPSLARLDELSHGKKEGPHGLLKLLEKANTVLESMRPTL</sequence>
<feature type="compositionally biased region" description="Low complexity" evidence="1">
    <location>
        <begin position="799"/>
        <end position="814"/>
    </location>
</feature>
<protein>
    <submittedName>
        <fullName evidence="4">Breast cancer 2, early onset</fullName>
    </submittedName>
</protein>
<feature type="domain" description="Breast cancer type 2 susceptibility protein helical" evidence="3">
    <location>
        <begin position="908"/>
        <end position="980"/>
    </location>
</feature>
<dbReference type="Pfam" id="PF09103">
    <property type="entry name" value="BRCA-2_OB1"/>
    <property type="match status" value="1"/>
</dbReference>
<dbReference type="PANTHER" id="PTHR11289">
    <property type="entry name" value="BREAST CANCER TYPE 2 SUSCEPTIBILITY PROTEIN BRCA2"/>
    <property type="match status" value="1"/>
</dbReference>
<dbReference type="InterPro" id="IPR012340">
    <property type="entry name" value="NA-bd_OB-fold"/>
</dbReference>
<feature type="region of interest" description="Disordered" evidence="1">
    <location>
        <begin position="113"/>
        <end position="146"/>
    </location>
</feature>
<dbReference type="InterPro" id="IPR036315">
    <property type="entry name" value="BRCA2_hlx_sf"/>
</dbReference>
<dbReference type="Gene3D" id="2.40.50.140">
    <property type="entry name" value="Nucleic acid-binding proteins"/>
    <property type="match status" value="2"/>
</dbReference>
<feature type="region of interest" description="Disordered" evidence="1">
    <location>
        <begin position="558"/>
        <end position="590"/>
    </location>
</feature>
<dbReference type="InterPro" id="IPR015187">
    <property type="entry name" value="BRCA2_OB_1"/>
</dbReference>
<evidence type="ECO:0000259" key="2">
    <source>
        <dbReference type="Pfam" id="PF09103"/>
    </source>
</evidence>
<dbReference type="GO" id="GO:0006355">
    <property type="term" value="P:regulation of DNA-templated transcription"/>
    <property type="evidence" value="ECO:0007669"/>
    <property type="project" value="TreeGrafter"/>
</dbReference>
<feature type="region of interest" description="Disordered" evidence="1">
    <location>
        <begin position="303"/>
        <end position="327"/>
    </location>
</feature>
<proteinExistence type="predicted"/>
<keyword evidence="5" id="KW-1185">Reference proteome</keyword>
<feature type="compositionally biased region" description="Polar residues" evidence="1">
    <location>
        <begin position="742"/>
        <end position="751"/>
    </location>
</feature>
<name>A0A9P6RNW3_9FUNG</name>
<accession>A0A9P6RNW3</accession>
<dbReference type="OrthoDB" id="21095at2759"/>
<dbReference type="InterPro" id="IPR015525">
    <property type="entry name" value="BRCA2"/>
</dbReference>
<gene>
    <name evidence="4" type="primary">BRCA2</name>
    <name evidence="4" type="ORF">BGZ99_003772</name>
</gene>
<reference evidence="4" key="1">
    <citation type="journal article" date="2020" name="Fungal Divers.">
        <title>Resolving the Mortierellaceae phylogeny through synthesis of multi-gene phylogenetics and phylogenomics.</title>
        <authorList>
            <person name="Vandepol N."/>
            <person name="Liber J."/>
            <person name="Desiro A."/>
            <person name="Na H."/>
            <person name="Kennedy M."/>
            <person name="Barry K."/>
            <person name="Grigoriev I.V."/>
            <person name="Miller A.N."/>
            <person name="O'Donnell K."/>
            <person name="Stajich J.E."/>
            <person name="Bonito G."/>
        </authorList>
    </citation>
    <scope>NUCLEOTIDE SEQUENCE</scope>
    <source>
        <strain evidence="4">REB-010B</strain>
    </source>
</reference>
<dbReference type="GO" id="GO:0000724">
    <property type="term" value="P:double-strand break repair via homologous recombination"/>
    <property type="evidence" value="ECO:0007669"/>
    <property type="project" value="InterPro"/>
</dbReference>
<evidence type="ECO:0000313" key="5">
    <source>
        <dbReference type="Proteomes" id="UP000738325"/>
    </source>
</evidence>
<organism evidence="4 5">
    <name type="scientific">Dissophora globulifera</name>
    <dbReference type="NCBI Taxonomy" id="979702"/>
    <lineage>
        <taxon>Eukaryota</taxon>
        <taxon>Fungi</taxon>
        <taxon>Fungi incertae sedis</taxon>
        <taxon>Mucoromycota</taxon>
        <taxon>Mortierellomycotina</taxon>
        <taxon>Mortierellomycetes</taxon>
        <taxon>Mortierellales</taxon>
        <taxon>Mortierellaceae</taxon>
        <taxon>Dissophora</taxon>
    </lineage>
</organism>
<evidence type="ECO:0000256" key="1">
    <source>
        <dbReference type="SAM" id="MobiDB-lite"/>
    </source>
</evidence>
<dbReference type="Pfam" id="PF09169">
    <property type="entry name" value="BRCA-2_helical"/>
    <property type="match status" value="1"/>
</dbReference>
<dbReference type="InterPro" id="IPR015252">
    <property type="entry name" value="BRCA2_hlx"/>
</dbReference>
<dbReference type="SUPFAM" id="SSF81872">
    <property type="entry name" value="BRCA2 helical domain"/>
    <property type="match status" value="1"/>
</dbReference>
<dbReference type="PANTHER" id="PTHR11289:SF0">
    <property type="entry name" value="BREAST CANCER TYPE 2 SUSCEPTIBILITY PROTEIN"/>
    <property type="match status" value="1"/>
</dbReference>
<dbReference type="EMBL" id="JAAAIP010000236">
    <property type="protein sequence ID" value="KAG0321648.1"/>
    <property type="molecule type" value="Genomic_DNA"/>
</dbReference>
<dbReference type="Proteomes" id="UP000738325">
    <property type="component" value="Unassembled WGS sequence"/>
</dbReference>
<feature type="compositionally biased region" description="Polar residues" evidence="1">
    <location>
        <begin position="721"/>
        <end position="733"/>
    </location>
</feature>
<evidence type="ECO:0000259" key="3">
    <source>
        <dbReference type="Pfam" id="PF09169"/>
    </source>
</evidence>
<dbReference type="SUPFAM" id="SSF50249">
    <property type="entry name" value="Nucleic acid-binding proteins"/>
    <property type="match status" value="2"/>
</dbReference>
<comment type="caution">
    <text evidence="4">The sequence shown here is derived from an EMBL/GenBank/DDBJ whole genome shotgun (WGS) entry which is preliminary data.</text>
</comment>
<feature type="region of interest" description="Disordered" evidence="1">
    <location>
        <begin position="719"/>
        <end position="849"/>
    </location>
</feature>
<feature type="domain" description="BRCA2 OB1" evidence="2">
    <location>
        <begin position="984"/>
        <end position="1105"/>
    </location>
</feature>